<dbReference type="InterPro" id="IPR043502">
    <property type="entry name" value="DNA/RNA_pol_sf"/>
</dbReference>
<dbReference type="Proteomes" id="UP000596661">
    <property type="component" value="Chromosome 6"/>
</dbReference>
<reference evidence="2" key="1">
    <citation type="submission" date="2018-11" db="EMBL/GenBank/DDBJ databases">
        <authorList>
            <person name="Grassa J C."/>
        </authorList>
    </citation>
    <scope>NUCLEOTIDE SEQUENCE [LARGE SCALE GENOMIC DNA]</scope>
</reference>
<dbReference type="EMBL" id="UZAU01000584">
    <property type="status" value="NOT_ANNOTATED_CDS"/>
    <property type="molecule type" value="Genomic_DNA"/>
</dbReference>
<keyword evidence="3" id="KW-1185">Reference proteome</keyword>
<dbReference type="Gramene" id="evm.model.06.884">
    <property type="protein sequence ID" value="cds.evm.model.06.884"/>
    <property type="gene ID" value="evm.TU.06.884"/>
</dbReference>
<proteinExistence type="predicted"/>
<dbReference type="SUPFAM" id="SSF56672">
    <property type="entry name" value="DNA/RNA polymerases"/>
    <property type="match status" value="1"/>
</dbReference>
<protein>
    <recommendedName>
        <fullName evidence="1">Reverse transcriptase domain-containing protein</fullName>
    </recommendedName>
</protein>
<sequence length="230" mass="26536">MIKLDLQKVYDTIEWSFIKEMLTGLNFPRKFTQLVMNCVTTPKFSLSFNGTLHDFFETKRGIRQGDPMSPLLFVLGMEYDSRLMRQVGEKEDFHFHDRCSELKLNHLAFADDVLLFCHGDIKSILYMLQALILFSLTYGLHPNASKTAIFCSNMHNETVNHILQLSGFTRQDMPFTYLWIPICGKKISGKECELLVERMTTTIKSWSSRNLTFVGRITLINSALVAIQAY</sequence>
<dbReference type="PANTHER" id="PTHR33116:SF84">
    <property type="entry name" value="RNA-DIRECTED DNA POLYMERASE"/>
    <property type="match status" value="1"/>
</dbReference>
<evidence type="ECO:0000259" key="1">
    <source>
        <dbReference type="PROSITE" id="PS50878"/>
    </source>
</evidence>
<evidence type="ECO:0000313" key="2">
    <source>
        <dbReference type="EnsemblPlants" id="cds.evm.model.06.884"/>
    </source>
</evidence>
<dbReference type="OMA" id="WIHHCIS"/>
<dbReference type="AlphaFoldDB" id="A0A803Q0D8"/>
<dbReference type="PROSITE" id="PS50878">
    <property type="entry name" value="RT_POL"/>
    <property type="match status" value="1"/>
</dbReference>
<dbReference type="Pfam" id="PF00078">
    <property type="entry name" value="RVT_1"/>
    <property type="match status" value="1"/>
</dbReference>
<dbReference type="InterPro" id="IPR000477">
    <property type="entry name" value="RT_dom"/>
</dbReference>
<reference evidence="2" key="2">
    <citation type="submission" date="2021-03" db="UniProtKB">
        <authorList>
            <consortium name="EnsemblPlants"/>
        </authorList>
    </citation>
    <scope>IDENTIFICATION</scope>
</reference>
<name>A0A803Q0D8_CANSA</name>
<dbReference type="EnsemblPlants" id="evm.model.06.884">
    <property type="protein sequence ID" value="cds.evm.model.06.884"/>
    <property type="gene ID" value="evm.TU.06.884"/>
</dbReference>
<feature type="domain" description="Reverse transcriptase" evidence="1">
    <location>
        <begin position="1"/>
        <end position="182"/>
    </location>
</feature>
<evidence type="ECO:0000313" key="3">
    <source>
        <dbReference type="Proteomes" id="UP000596661"/>
    </source>
</evidence>
<accession>A0A803Q0D8</accession>
<dbReference type="PANTHER" id="PTHR33116">
    <property type="entry name" value="REVERSE TRANSCRIPTASE ZINC-BINDING DOMAIN-CONTAINING PROTEIN-RELATED-RELATED"/>
    <property type="match status" value="1"/>
</dbReference>
<organism evidence="2 3">
    <name type="scientific">Cannabis sativa</name>
    <name type="common">Hemp</name>
    <name type="synonym">Marijuana</name>
    <dbReference type="NCBI Taxonomy" id="3483"/>
    <lineage>
        <taxon>Eukaryota</taxon>
        <taxon>Viridiplantae</taxon>
        <taxon>Streptophyta</taxon>
        <taxon>Embryophyta</taxon>
        <taxon>Tracheophyta</taxon>
        <taxon>Spermatophyta</taxon>
        <taxon>Magnoliopsida</taxon>
        <taxon>eudicotyledons</taxon>
        <taxon>Gunneridae</taxon>
        <taxon>Pentapetalae</taxon>
        <taxon>rosids</taxon>
        <taxon>fabids</taxon>
        <taxon>Rosales</taxon>
        <taxon>Cannabaceae</taxon>
        <taxon>Cannabis</taxon>
    </lineage>
</organism>